<dbReference type="AlphaFoldDB" id="A0AA88GFB1"/>
<dbReference type="SUPFAM" id="SSF50978">
    <property type="entry name" value="WD40 repeat-like"/>
    <property type="match status" value="1"/>
</dbReference>
<reference evidence="1 2" key="1">
    <citation type="journal article" date="2018" name="BMC Genomics">
        <title>The genome of Naegleria lovaniensis, the basis for a comparative approach to unravel pathogenicity factors of the human pathogenic amoeba N. fowleri.</title>
        <authorList>
            <person name="Liechti N."/>
            <person name="Schurch N."/>
            <person name="Bruggmann R."/>
            <person name="Wittwer M."/>
        </authorList>
    </citation>
    <scope>NUCLEOTIDE SEQUENCE [LARGE SCALE GENOMIC DNA]</scope>
    <source>
        <strain evidence="1 2">ATCC 30569</strain>
    </source>
</reference>
<keyword evidence="2" id="KW-1185">Reference proteome</keyword>
<comment type="caution">
    <text evidence="1">The sequence shown here is derived from an EMBL/GenBank/DDBJ whole genome shotgun (WGS) entry which is preliminary data.</text>
</comment>
<evidence type="ECO:0000313" key="1">
    <source>
        <dbReference type="EMBL" id="KAG2378324.1"/>
    </source>
</evidence>
<dbReference type="Proteomes" id="UP000816034">
    <property type="component" value="Unassembled WGS sequence"/>
</dbReference>
<name>A0AA88GFB1_NAELO</name>
<dbReference type="EMBL" id="PYSW02000034">
    <property type="protein sequence ID" value="KAG2378324.1"/>
    <property type="molecule type" value="Genomic_DNA"/>
</dbReference>
<sequence>MAPSRSRISCLDIVSKIQDPTIDTAFADFDSDDILMIIEYDLIFVGYENGCISVITSPPRRKCEEGNETENEQISSSLKDSSFIIPNEELKFIQFPMHSNRVVGIDFIHDGNCHVSWSVNELKFWKLCTDDKSRVEEVQILHDFSHHFQDLEIIGIATTRIMGSIWAQQMHVVCRDGTVILIDMDLMFSRIEPQSFITTYSLKDIVNNHASNSISVHTVQYIFRAEHYVAKSNNGFWMLWNDGVLTQHEFKYDNEPPMIHKLTQLSPTNTISKIEISPDGSLATVILTSNNDTMAMTGPPIDSVIDNDDDVYTQEEKRIATEMWDISSVSVNLFKTNFIKIPHQHNVIQFNYSEKRRHLVFMTEDYISNQDIDDIYDNPIILAQDVQKKYFTNLGELFQLKFECMKWACDGLALYVGCNTDSLLVFYPNERNNFTELINLEKSYLVRLPELHTFTKQKLKGFSILNKKQLVDMEMIFTNN</sequence>
<dbReference type="RefSeq" id="XP_044545586.1">
    <property type="nucleotide sequence ID" value="XM_044698546.1"/>
</dbReference>
<gene>
    <name evidence="1" type="ORF">C9374_008467</name>
</gene>
<dbReference type="InterPro" id="IPR036322">
    <property type="entry name" value="WD40_repeat_dom_sf"/>
</dbReference>
<organism evidence="1 2">
    <name type="scientific">Naegleria lovaniensis</name>
    <name type="common">Amoeba</name>
    <dbReference type="NCBI Taxonomy" id="51637"/>
    <lineage>
        <taxon>Eukaryota</taxon>
        <taxon>Discoba</taxon>
        <taxon>Heterolobosea</taxon>
        <taxon>Tetramitia</taxon>
        <taxon>Eutetramitia</taxon>
        <taxon>Vahlkampfiidae</taxon>
        <taxon>Naegleria</taxon>
    </lineage>
</organism>
<protein>
    <submittedName>
        <fullName evidence="1">Uncharacterized protein</fullName>
    </submittedName>
</protein>
<evidence type="ECO:0000313" key="2">
    <source>
        <dbReference type="Proteomes" id="UP000816034"/>
    </source>
</evidence>
<proteinExistence type="predicted"/>
<dbReference type="GeneID" id="68100921"/>
<accession>A0AA88GFB1</accession>